<name>A0ABT0H6C8_9FLAO</name>
<evidence type="ECO:0000313" key="3">
    <source>
        <dbReference type="Proteomes" id="UP001203687"/>
    </source>
</evidence>
<sequence>MKKFFLAAIAVLAFANVNAQEFKAGINAGIPVGDAGDLTTFAIAVDLAYLFEVSEDFHAGPVTGYGHAFGDEIDLGGFGTIEVDDFQYIPIGATGRYSVSDDFTIGADLGYALGLGDGSEGGFYYNPRVQYGVSDALDIVLAYRNVSDDGFTASFLTLGVEFGL</sequence>
<gene>
    <name evidence="2" type="ORF">MUY34_04695</name>
</gene>
<dbReference type="Proteomes" id="UP001203687">
    <property type="component" value="Unassembled WGS sequence"/>
</dbReference>
<feature type="chain" id="PRO_5045601927" description="Outer membrane protein beta-barrel domain-containing protein" evidence="1">
    <location>
        <begin position="20"/>
        <end position="164"/>
    </location>
</feature>
<accession>A0ABT0H6C8</accession>
<dbReference type="InterPro" id="IPR011250">
    <property type="entry name" value="OMP/PagP_B-barrel"/>
</dbReference>
<dbReference type="RefSeq" id="WP_204345903.1">
    <property type="nucleotide sequence ID" value="NZ_JACNMJ010000004.1"/>
</dbReference>
<dbReference type="EMBL" id="JALPQF010000003">
    <property type="protein sequence ID" value="MCK8479906.1"/>
    <property type="molecule type" value="Genomic_DNA"/>
</dbReference>
<dbReference type="SUPFAM" id="SSF56925">
    <property type="entry name" value="OMPA-like"/>
    <property type="match status" value="1"/>
</dbReference>
<keyword evidence="3" id="KW-1185">Reference proteome</keyword>
<evidence type="ECO:0000256" key="1">
    <source>
        <dbReference type="SAM" id="SignalP"/>
    </source>
</evidence>
<comment type="caution">
    <text evidence="2">The sequence shown here is derived from an EMBL/GenBank/DDBJ whole genome shotgun (WGS) entry which is preliminary data.</text>
</comment>
<evidence type="ECO:0008006" key="4">
    <source>
        <dbReference type="Google" id="ProtNLM"/>
    </source>
</evidence>
<organism evidence="2 3">
    <name type="scientific">Psychroserpens algicola</name>
    <dbReference type="NCBI Taxonomy" id="1719034"/>
    <lineage>
        <taxon>Bacteria</taxon>
        <taxon>Pseudomonadati</taxon>
        <taxon>Bacteroidota</taxon>
        <taxon>Flavobacteriia</taxon>
        <taxon>Flavobacteriales</taxon>
        <taxon>Flavobacteriaceae</taxon>
        <taxon>Psychroserpens</taxon>
    </lineage>
</organism>
<feature type="signal peptide" evidence="1">
    <location>
        <begin position="1"/>
        <end position="19"/>
    </location>
</feature>
<protein>
    <recommendedName>
        <fullName evidence="4">Outer membrane protein beta-barrel domain-containing protein</fullName>
    </recommendedName>
</protein>
<keyword evidence="1" id="KW-0732">Signal</keyword>
<proteinExistence type="predicted"/>
<evidence type="ECO:0000313" key="2">
    <source>
        <dbReference type="EMBL" id="MCK8479906.1"/>
    </source>
</evidence>
<reference evidence="2" key="1">
    <citation type="submission" date="2022-04" db="EMBL/GenBank/DDBJ databases">
        <authorList>
            <person name="Ren T."/>
        </authorList>
    </citation>
    <scope>NUCLEOTIDE SEQUENCE</scope>
    <source>
        <strain evidence="2">F63249</strain>
    </source>
</reference>